<feature type="transmembrane region" description="Helical" evidence="1">
    <location>
        <begin position="58"/>
        <end position="83"/>
    </location>
</feature>
<reference evidence="2 3" key="1">
    <citation type="submission" date="2015-09" db="EMBL/GenBank/DDBJ databases">
        <title>Trachymyrmex zeteki WGS genome.</title>
        <authorList>
            <person name="Nygaard S."/>
            <person name="Hu H."/>
            <person name="Boomsma J."/>
            <person name="Zhang G."/>
        </authorList>
    </citation>
    <scope>NUCLEOTIDE SEQUENCE [LARGE SCALE GENOMIC DNA]</scope>
    <source>
        <strain evidence="2">Tzet28-1</strain>
        <tissue evidence="2">Whole body</tissue>
    </source>
</reference>
<keyword evidence="3" id="KW-1185">Reference proteome</keyword>
<name>A0A151XC79_9HYME</name>
<organism evidence="2 3">
    <name type="scientific">Mycetomoellerius zeteki</name>
    <dbReference type="NCBI Taxonomy" id="64791"/>
    <lineage>
        <taxon>Eukaryota</taxon>
        <taxon>Metazoa</taxon>
        <taxon>Ecdysozoa</taxon>
        <taxon>Arthropoda</taxon>
        <taxon>Hexapoda</taxon>
        <taxon>Insecta</taxon>
        <taxon>Pterygota</taxon>
        <taxon>Neoptera</taxon>
        <taxon>Endopterygota</taxon>
        <taxon>Hymenoptera</taxon>
        <taxon>Apocrita</taxon>
        <taxon>Aculeata</taxon>
        <taxon>Formicoidea</taxon>
        <taxon>Formicidae</taxon>
        <taxon>Myrmicinae</taxon>
        <taxon>Mycetomoellerius</taxon>
    </lineage>
</organism>
<evidence type="ECO:0000313" key="2">
    <source>
        <dbReference type="EMBL" id="KYQ57949.1"/>
    </source>
</evidence>
<keyword evidence="1" id="KW-0812">Transmembrane</keyword>
<protein>
    <submittedName>
        <fullName evidence="2">Uncharacterized protein</fullName>
    </submittedName>
</protein>
<sequence length="108" mass="12086">PPFLPKSCNVSARSTCRLGSATFRKFAPHAGLVQLAPSVLERVGIREFSQGSYHHSPWNFICCLTNVCATQVVGLLLTVSFILKSRSAAFRREGVCFRYRRIDVPMRV</sequence>
<evidence type="ECO:0000313" key="3">
    <source>
        <dbReference type="Proteomes" id="UP000075809"/>
    </source>
</evidence>
<dbReference type="AlphaFoldDB" id="A0A151XC79"/>
<accession>A0A151XC79</accession>
<dbReference type="EMBL" id="KQ982314">
    <property type="protein sequence ID" value="KYQ57949.1"/>
    <property type="molecule type" value="Genomic_DNA"/>
</dbReference>
<proteinExistence type="predicted"/>
<gene>
    <name evidence="2" type="ORF">ALC60_02998</name>
</gene>
<keyword evidence="1" id="KW-0472">Membrane</keyword>
<keyword evidence="1" id="KW-1133">Transmembrane helix</keyword>
<feature type="non-terminal residue" evidence="2">
    <location>
        <position position="1"/>
    </location>
</feature>
<dbReference type="Proteomes" id="UP000075809">
    <property type="component" value="Unassembled WGS sequence"/>
</dbReference>
<evidence type="ECO:0000256" key="1">
    <source>
        <dbReference type="SAM" id="Phobius"/>
    </source>
</evidence>